<name>A0A7D5YB54_9ACTN</name>
<reference evidence="1" key="1">
    <citation type="submission" date="2020-08" db="EMBL/GenBank/DDBJ databases">
        <title>A bifunctional nitrone conjugated secondary metabolite targeting the ribosome.</title>
        <authorList>
            <person name="Limbrick E.M."/>
            <person name="Graf M."/>
            <person name="Derewacz D.K."/>
            <person name="Nguyen F."/>
            <person name="Spraggins J.M."/>
            <person name="Wieland M."/>
            <person name="Ynigez-Gutierrez A.E."/>
            <person name="Reisman B.J."/>
            <person name="Zinshteyn B."/>
            <person name="McCulloch K."/>
            <person name="Iverson T.M."/>
            <person name="Green R."/>
            <person name="Wilson D.N."/>
            <person name="Bachmann B.O."/>
        </authorList>
    </citation>
    <scope>NUCLEOTIDE SEQUENCE</scope>
    <source>
        <strain evidence="1">Africana</strain>
    </source>
</reference>
<dbReference type="EMBL" id="CP058905">
    <property type="protein sequence ID" value="QLJ99940.1"/>
    <property type="molecule type" value="Genomic_DNA"/>
</dbReference>
<dbReference type="AlphaFoldDB" id="A0A7D5YB54"/>
<evidence type="ECO:0000313" key="1">
    <source>
        <dbReference type="EMBL" id="QLJ99940.1"/>
    </source>
</evidence>
<gene>
    <name evidence="1" type="ORF">HZU44_07630</name>
</gene>
<sequence>MSVRTLFAGSAGGTGGGPPSVAPLVFGFMPGVQHGLVIGELGTLSEAQNHRVHELAGFLAGEVGATRLPAGVSCGLGGARLLLVSIPVEAVESGSGRAGLCVTLGFVVSSRAEPELWVHILAAMVAAVARSCAVTRPGTRRAADALANRLQGPDGDAVRRELAPALAGLGTFFSGLIGKRVVGDAAPALGESGHDPAYLLAELLAAAFRHGEGEVVARYLPFGGLPGPGSTQFADASLLRFFAGGAVVGEYLPPGSGGSASGGIRGVIGKLLR</sequence>
<organism evidence="1">
    <name type="scientific">Micromonospora carbonacea</name>
    <dbReference type="NCBI Taxonomy" id="47853"/>
    <lineage>
        <taxon>Bacteria</taxon>
        <taxon>Bacillati</taxon>
        <taxon>Actinomycetota</taxon>
        <taxon>Actinomycetes</taxon>
        <taxon>Micromonosporales</taxon>
        <taxon>Micromonosporaceae</taxon>
        <taxon>Micromonospora</taxon>
    </lineage>
</organism>
<accession>A0A7D5YB54</accession>
<protein>
    <submittedName>
        <fullName evidence="1">Uncharacterized protein</fullName>
    </submittedName>
</protein>
<proteinExistence type="predicted"/>